<feature type="transmembrane region" description="Helical" evidence="1">
    <location>
        <begin position="40"/>
        <end position="64"/>
    </location>
</feature>
<dbReference type="Proteomes" id="UP000031623">
    <property type="component" value="Chromosome"/>
</dbReference>
<evidence type="ECO:0000313" key="2">
    <source>
        <dbReference type="EMBL" id="BAP55781.1"/>
    </source>
</evidence>
<evidence type="ECO:0000313" key="3">
    <source>
        <dbReference type="Proteomes" id="UP000031623"/>
    </source>
</evidence>
<protein>
    <recommendedName>
        <fullName evidence="4">Transmembrane protein</fullName>
    </recommendedName>
</protein>
<keyword evidence="1" id="KW-0472">Membrane</keyword>
<feature type="transmembrane region" description="Helical" evidence="1">
    <location>
        <begin position="6"/>
        <end position="28"/>
    </location>
</feature>
<dbReference type="HOGENOM" id="CLU_2025688_0_0_6"/>
<dbReference type="KEGG" id="tig:THII_1484"/>
<accession>A0A090BUV8</accession>
<keyword evidence="1" id="KW-1133">Transmembrane helix</keyword>
<keyword evidence="1" id="KW-0812">Transmembrane</keyword>
<evidence type="ECO:0008006" key="4">
    <source>
        <dbReference type="Google" id="ProtNLM"/>
    </source>
</evidence>
<evidence type="ECO:0000256" key="1">
    <source>
        <dbReference type="SAM" id="Phobius"/>
    </source>
</evidence>
<proteinExistence type="predicted"/>
<dbReference type="AlphaFoldDB" id="A0A090BUV8"/>
<gene>
    <name evidence="2" type="ORF">THII_1484</name>
</gene>
<organism evidence="2 3">
    <name type="scientific">Thioploca ingrica</name>
    <dbReference type="NCBI Taxonomy" id="40754"/>
    <lineage>
        <taxon>Bacteria</taxon>
        <taxon>Pseudomonadati</taxon>
        <taxon>Pseudomonadota</taxon>
        <taxon>Gammaproteobacteria</taxon>
        <taxon>Thiotrichales</taxon>
        <taxon>Thiotrichaceae</taxon>
        <taxon>Thioploca</taxon>
    </lineage>
</organism>
<keyword evidence="3" id="KW-1185">Reference proteome</keyword>
<dbReference type="STRING" id="40754.THII_1484"/>
<dbReference type="EMBL" id="AP014633">
    <property type="protein sequence ID" value="BAP55781.1"/>
    <property type="molecule type" value="Genomic_DNA"/>
</dbReference>
<name>A0A090BUV8_9GAMM</name>
<sequence>MGIFLGIGGLAGCVIGLIITVILSRIGLYITTEMAKKQDWVWWYFTVVFVVTLPTLVFVGNDIISYSYVAKPGQDYDIAMKIFFLKGLGLCACPGLAAFFAAFLTAFIALLLPKKSINNQQS</sequence>
<feature type="transmembrane region" description="Helical" evidence="1">
    <location>
        <begin position="84"/>
        <end position="112"/>
    </location>
</feature>
<reference evidence="2" key="1">
    <citation type="journal article" date="2014" name="ISME J.">
        <title>Ecophysiology of Thioploca ingrica as revealed by the complete genome sequence supplemented with proteomic evidence.</title>
        <authorList>
            <person name="Kojima H."/>
            <person name="Ogura Y."/>
            <person name="Yamamoto N."/>
            <person name="Togashi T."/>
            <person name="Mori H."/>
            <person name="Watanabe T."/>
            <person name="Nemoto F."/>
            <person name="Kurokawa K."/>
            <person name="Hayashi T."/>
            <person name="Fukui M."/>
        </authorList>
    </citation>
    <scope>NUCLEOTIDE SEQUENCE [LARGE SCALE GENOMIC DNA]</scope>
</reference>